<dbReference type="Proteomes" id="UP000433876">
    <property type="component" value="Unassembled WGS sequence"/>
</dbReference>
<feature type="region of interest" description="Disordered" evidence="1">
    <location>
        <begin position="491"/>
        <end position="515"/>
    </location>
</feature>
<dbReference type="EMBL" id="NMPR01000064">
    <property type="protein sequence ID" value="KAA8632001.1"/>
    <property type="molecule type" value="Genomic_DNA"/>
</dbReference>
<feature type="domain" description="ER-bound oxygenase mpaB/mpaB'/Rubber oxygenase catalytic" evidence="3">
    <location>
        <begin position="149"/>
        <end position="399"/>
    </location>
</feature>
<comment type="caution">
    <text evidence="4">The sequence shown here is derived from an EMBL/GenBank/DDBJ whole genome shotgun (WGS) entry which is preliminary data.</text>
</comment>
<feature type="transmembrane region" description="Helical" evidence="2">
    <location>
        <begin position="401"/>
        <end position="420"/>
    </location>
</feature>
<dbReference type="GO" id="GO:0016491">
    <property type="term" value="F:oxidoreductase activity"/>
    <property type="evidence" value="ECO:0007669"/>
    <property type="project" value="InterPro"/>
</dbReference>
<proteinExistence type="predicted"/>
<dbReference type="PANTHER" id="PTHR37539">
    <property type="entry name" value="SECRETED PROTEIN-RELATED"/>
    <property type="match status" value="1"/>
</dbReference>
<sequence>MSPRTTKSPNRKDVWGYTFDWTPSHLTATDLQSLTLSYDKLTNDCLDEFDKLGLTSPSSSSASFRAKISSSSSKPQPQNGAPTECPMSQTDFFTLLETHHHKFPSLSTLWDQLTTVPAWVSYAAIARGQAVFYRYAGPAVTSLTFHSLLGGMASARVVETLARTGGFGTRVARRRLLETFQHILDVTEGVESMKPGGKGWKSTVRVRFLHASVRRRIMNLSKNDEDKKNEGEDESKKKDGNGSIGNGDTKTGKRYYDTSKFGTPINDLDSIGTIASFSSALIWMGLPRQGIFLSQQEISDYLHLWRYVAYLIGVPDTITLPDGRTVTPFGTPHEAKTVLESLALAELNNPSETSAVLANNIITALANQPPLRSSASFLRAQAYWLNGSRLCQTLQIPKPKMWYTLLVISQCLLFMFFCYLRQAHYLLFDRRVPWGGGTSGDKEVEVEIEVAGQERYKRVRKLMRHVTVEMAGGKEAQFVFEWVPERGKYTTSFDSDSDPHHAGGGGDDDDGKDNKTGMKNKKSWWEWISARYGGSEFRSLKAFLVASTVVGCLVWVGLRGLLLSGTMLLFRR</sequence>
<evidence type="ECO:0000313" key="4">
    <source>
        <dbReference type="EMBL" id="KAA8632001.1"/>
    </source>
</evidence>
<keyword evidence="2" id="KW-0472">Membrane</keyword>
<feature type="transmembrane region" description="Helical" evidence="2">
    <location>
        <begin position="542"/>
        <end position="562"/>
    </location>
</feature>
<evidence type="ECO:0000259" key="3">
    <source>
        <dbReference type="Pfam" id="PF09995"/>
    </source>
</evidence>
<feature type="region of interest" description="Disordered" evidence="1">
    <location>
        <begin position="220"/>
        <end position="255"/>
    </location>
</feature>
<organism evidence="4 5">
    <name type="scientific">Sordaria macrospora</name>
    <dbReference type="NCBI Taxonomy" id="5147"/>
    <lineage>
        <taxon>Eukaryota</taxon>
        <taxon>Fungi</taxon>
        <taxon>Dikarya</taxon>
        <taxon>Ascomycota</taxon>
        <taxon>Pezizomycotina</taxon>
        <taxon>Sordariomycetes</taxon>
        <taxon>Sordariomycetidae</taxon>
        <taxon>Sordariales</taxon>
        <taxon>Sordariaceae</taxon>
        <taxon>Sordaria</taxon>
    </lineage>
</organism>
<dbReference type="InterPro" id="IPR018713">
    <property type="entry name" value="MPAB/Lcp_cat_dom"/>
</dbReference>
<dbReference type="Pfam" id="PF09995">
    <property type="entry name" value="MPAB_Lcp_cat"/>
    <property type="match status" value="1"/>
</dbReference>
<dbReference type="PANTHER" id="PTHR37539:SF1">
    <property type="entry name" value="ER-BOUND OXYGENASE MPAB_MPAB'_RUBBER OXYGENASE CATALYTIC DOMAIN-CONTAINING PROTEIN"/>
    <property type="match status" value="1"/>
</dbReference>
<feature type="region of interest" description="Disordered" evidence="1">
    <location>
        <begin position="56"/>
        <end position="84"/>
    </location>
</feature>
<reference evidence="4 5" key="1">
    <citation type="submission" date="2017-07" db="EMBL/GenBank/DDBJ databases">
        <title>Genome sequence of the Sordaria macrospora wild type strain R19027.</title>
        <authorList>
            <person name="Nowrousian M."/>
            <person name="Teichert I."/>
            <person name="Kueck U."/>
        </authorList>
    </citation>
    <scope>NUCLEOTIDE SEQUENCE [LARGE SCALE GENOMIC DNA]</scope>
    <source>
        <strain evidence="4 5">R19027</strain>
        <tissue evidence="4">Mycelium</tissue>
    </source>
</reference>
<evidence type="ECO:0000256" key="1">
    <source>
        <dbReference type="SAM" id="MobiDB-lite"/>
    </source>
</evidence>
<gene>
    <name evidence="4" type="ORF">SMACR_06221</name>
</gene>
<dbReference type="InterPro" id="IPR037473">
    <property type="entry name" value="Lcp-like"/>
</dbReference>
<evidence type="ECO:0000313" key="5">
    <source>
        <dbReference type="Proteomes" id="UP000433876"/>
    </source>
</evidence>
<keyword evidence="2" id="KW-1133">Transmembrane helix</keyword>
<keyword evidence="2" id="KW-0812">Transmembrane</keyword>
<protein>
    <recommendedName>
        <fullName evidence="3">ER-bound oxygenase mpaB/mpaB'/Rubber oxygenase catalytic domain-containing protein</fullName>
    </recommendedName>
</protein>
<evidence type="ECO:0000256" key="2">
    <source>
        <dbReference type="SAM" id="Phobius"/>
    </source>
</evidence>
<name>A0A8S8ZTS2_SORMA</name>
<feature type="compositionally biased region" description="Basic and acidic residues" evidence="1">
    <location>
        <begin position="222"/>
        <end position="240"/>
    </location>
</feature>
<dbReference type="VEuPathDB" id="FungiDB:SMAC_06221"/>
<accession>A0A8S8ZTS2</accession>
<dbReference type="OMA" id="YYQALVY"/>
<feature type="compositionally biased region" description="Low complexity" evidence="1">
    <location>
        <begin position="56"/>
        <end position="75"/>
    </location>
</feature>
<dbReference type="AlphaFoldDB" id="A0A8S8ZTS2"/>